<comment type="similarity">
    <text evidence="1 4">Belongs to the FGGY kinase family.</text>
</comment>
<dbReference type="RefSeq" id="WP_187782752.1">
    <property type="nucleotide sequence ID" value="NZ_JACTVA010000002.1"/>
</dbReference>
<dbReference type="GO" id="GO:0016301">
    <property type="term" value="F:kinase activity"/>
    <property type="evidence" value="ECO:0007669"/>
    <property type="project" value="UniProtKB-KW"/>
</dbReference>
<dbReference type="EMBL" id="JACTVA010000002">
    <property type="protein sequence ID" value="MBC9205581.1"/>
    <property type="molecule type" value="Genomic_DNA"/>
</dbReference>
<feature type="domain" description="Carbohydrate kinase FGGY C-terminal" evidence="6">
    <location>
        <begin position="247"/>
        <end position="436"/>
    </location>
</feature>
<protein>
    <submittedName>
        <fullName evidence="7">FGGY-family carbohydrate kinase</fullName>
    </submittedName>
</protein>
<accession>A0ABR7RG87</accession>
<dbReference type="PANTHER" id="PTHR43095">
    <property type="entry name" value="SUGAR KINASE"/>
    <property type="match status" value="1"/>
</dbReference>
<organism evidence="7 8">
    <name type="scientific">Teichococcus aerophilus</name>
    <dbReference type="NCBI Taxonomy" id="1224513"/>
    <lineage>
        <taxon>Bacteria</taxon>
        <taxon>Pseudomonadati</taxon>
        <taxon>Pseudomonadota</taxon>
        <taxon>Alphaproteobacteria</taxon>
        <taxon>Acetobacterales</taxon>
        <taxon>Roseomonadaceae</taxon>
        <taxon>Roseomonas</taxon>
    </lineage>
</organism>
<evidence type="ECO:0000256" key="2">
    <source>
        <dbReference type="ARBA" id="ARBA00022679"/>
    </source>
</evidence>
<sequence length="502" mass="52606">MSVILAFDFGGTNTRAALLDQTGQVITEHAAPQDIPGGPAVTEVDPAHWWRLFCQSVEALAEDHAFEAVRGIALTGMTRTQVFLDVAGAVIRPAMTFRDSRAVEEAAKLASLAPEGWAERGQLNAFHPAARLAWLATHEPQHMARLHTVLDPKDYLNFRLTGRAATDAISAARLLAVMEGPEAVRIAMGLPATATIAPALAPTAVLGPVLADLPGALSRLAGCPVFVMTHDTWAAVAGLGALQPGLAYNISGTTEVTGVIGTEPVEAPGLPLVAGLPLVDWGPGLQQIGGPSQSGADSVAWFLGLLAAGDTRQAGEKLEQLLQSPRDEAPALFLPFLHGERVPYWNPHLRAAWLGLNRRHGPADLAWAVLEGVAFLNRTVLARAETALGAPVREIRCGGGGAASAAWCQIKADVTGRPVVVGRAAQPGLLGCAAVAWTGLGAFPDLGQAQQALFHPARRHEPNPARHAAYAPLHQAWTQAVATLQEQAEAVASLRAPPALAQ</sequence>
<proteinExistence type="inferred from homology"/>
<dbReference type="InterPro" id="IPR018484">
    <property type="entry name" value="FGGY_N"/>
</dbReference>
<name>A0ABR7RG87_9PROT</name>
<dbReference type="InterPro" id="IPR000577">
    <property type="entry name" value="Carb_kinase_FGGY"/>
</dbReference>
<dbReference type="PIRSF" id="PIRSF000538">
    <property type="entry name" value="GlpK"/>
    <property type="match status" value="1"/>
</dbReference>
<gene>
    <name evidence="7" type="ORF">IBL26_01935</name>
</gene>
<evidence type="ECO:0000256" key="1">
    <source>
        <dbReference type="ARBA" id="ARBA00009156"/>
    </source>
</evidence>
<dbReference type="Gene3D" id="3.30.420.40">
    <property type="match status" value="2"/>
</dbReference>
<keyword evidence="3 4" id="KW-0418">Kinase</keyword>
<dbReference type="SUPFAM" id="SSF53067">
    <property type="entry name" value="Actin-like ATPase domain"/>
    <property type="match status" value="2"/>
</dbReference>
<evidence type="ECO:0000259" key="5">
    <source>
        <dbReference type="Pfam" id="PF00370"/>
    </source>
</evidence>
<reference evidence="7 8" key="1">
    <citation type="journal article" date="2013" name="Int. J. Syst. Evol. Microbiol.">
        <title>Roseomonas aerophila sp. nov., isolated from air.</title>
        <authorList>
            <person name="Kim S.J."/>
            <person name="Weon H.Y."/>
            <person name="Ahn J.H."/>
            <person name="Hong S.B."/>
            <person name="Seok S.J."/>
            <person name="Whang K.S."/>
            <person name="Kwon S.W."/>
        </authorList>
    </citation>
    <scope>NUCLEOTIDE SEQUENCE [LARGE SCALE GENOMIC DNA]</scope>
    <source>
        <strain evidence="7 8">NBRC 108923</strain>
    </source>
</reference>
<evidence type="ECO:0000259" key="6">
    <source>
        <dbReference type="Pfam" id="PF02782"/>
    </source>
</evidence>
<dbReference type="PANTHER" id="PTHR43095:SF3">
    <property type="entry name" value="L-XYLULOSE_3-KETO-L-GULONATE KINASE"/>
    <property type="match status" value="1"/>
</dbReference>
<dbReference type="Proteomes" id="UP000626026">
    <property type="component" value="Unassembled WGS sequence"/>
</dbReference>
<evidence type="ECO:0000256" key="4">
    <source>
        <dbReference type="RuleBase" id="RU003733"/>
    </source>
</evidence>
<keyword evidence="2 4" id="KW-0808">Transferase</keyword>
<dbReference type="Pfam" id="PF00370">
    <property type="entry name" value="FGGY_N"/>
    <property type="match status" value="1"/>
</dbReference>
<dbReference type="InterPro" id="IPR018485">
    <property type="entry name" value="FGGY_C"/>
</dbReference>
<dbReference type="PROSITE" id="PS00445">
    <property type="entry name" value="FGGY_KINASES_2"/>
    <property type="match status" value="1"/>
</dbReference>
<feature type="domain" description="Carbohydrate kinase FGGY N-terminal" evidence="5">
    <location>
        <begin position="3"/>
        <end position="174"/>
    </location>
</feature>
<dbReference type="InterPro" id="IPR018483">
    <property type="entry name" value="Carb_kinase_FGGY_CS"/>
</dbReference>
<dbReference type="InterPro" id="IPR043129">
    <property type="entry name" value="ATPase_NBD"/>
</dbReference>
<dbReference type="Pfam" id="PF02782">
    <property type="entry name" value="FGGY_C"/>
    <property type="match status" value="1"/>
</dbReference>
<evidence type="ECO:0000256" key="3">
    <source>
        <dbReference type="ARBA" id="ARBA00022777"/>
    </source>
</evidence>
<evidence type="ECO:0000313" key="7">
    <source>
        <dbReference type="EMBL" id="MBC9205581.1"/>
    </source>
</evidence>
<dbReference type="InterPro" id="IPR050406">
    <property type="entry name" value="FGGY_Carb_Kinase"/>
</dbReference>
<evidence type="ECO:0000313" key="8">
    <source>
        <dbReference type="Proteomes" id="UP000626026"/>
    </source>
</evidence>
<keyword evidence="8" id="KW-1185">Reference proteome</keyword>
<comment type="caution">
    <text evidence="7">The sequence shown here is derived from an EMBL/GenBank/DDBJ whole genome shotgun (WGS) entry which is preliminary data.</text>
</comment>